<evidence type="ECO:0000259" key="1">
    <source>
        <dbReference type="Pfam" id="PF05171"/>
    </source>
</evidence>
<dbReference type="STRING" id="1367847.JCM7686_3240"/>
<dbReference type="CDD" id="cd16831">
    <property type="entry name" value="HemS-like_C"/>
    <property type="match status" value="1"/>
</dbReference>
<dbReference type="Proteomes" id="UP000015480">
    <property type="component" value="Chromosome"/>
</dbReference>
<organism evidence="2 3">
    <name type="scientific">Paracoccus aminophilus JCM 7686</name>
    <dbReference type="NCBI Taxonomy" id="1367847"/>
    <lineage>
        <taxon>Bacteria</taxon>
        <taxon>Pseudomonadati</taxon>
        <taxon>Pseudomonadota</taxon>
        <taxon>Alphaproteobacteria</taxon>
        <taxon>Rhodobacterales</taxon>
        <taxon>Paracoccaceae</taxon>
        <taxon>Paracoccus</taxon>
    </lineage>
</organism>
<dbReference type="SUPFAM" id="SSF144064">
    <property type="entry name" value="Heme iron utilization protein-like"/>
    <property type="match status" value="1"/>
</dbReference>
<evidence type="ECO:0000313" key="3">
    <source>
        <dbReference type="Proteomes" id="UP000015480"/>
    </source>
</evidence>
<dbReference type="PATRIC" id="fig|1367847.3.peg.3266"/>
<dbReference type="KEGG" id="pami:JCM7686_3240"/>
<dbReference type="CDD" id="cd16830">
    <property type="entry name" value="HemS-like_N"/>
    <property type="match status" value="1"/>
</dbReference>
<proteinExistence type="predicted"/>
<sequence>MTRYTAAELRNIKAEDTGRPFDLADKLGVPEAALVAAETGHGTIRVEAHPGRLIPAVQALGEVMALTRNKSCVIEKVGVYNNFHDGDHAAMTLDPEIDLRFFPGQFVHAFAVETPSEKGTRRSVQVFNAAGDAVHKIHLRETSDLAAWEALKQDLALADQSDEITFEPRAPVEGAKASLDRADALREEWRAMTDTHQFNTVIRRLKMNRLGSYRIAGAPFAQPLTVEAGKQLFDRVQESGAQVMLFVGSTGCIEIHSGKFETLRPMGPWINVMDPRFNLHLRGDHIAEVWHIEKPTKRGPAISVEAFDAEGGLIFQCFGMREEKGGDPEAWAALVNDLPRLAEAAE</sequence>
<dbReference type="RefSeq" id="WP_020951911.1">
    <property type="nucleotide sequence ID" value="NC_022041.1"/>
</dbReference>
<gene>
    <name evidence="2" type="ORF">JCM7686_3240</name>
</gene>
<dbReference type="InterPro" id="IPR007845">
    <property type="entry name" value="HemS/ChuX_dom"/>
</dbReference>
<accession>S5Y3E9</accession>
<dbReference type="EMBL" id="CP006650">
    <property type="protein sequence ID" value="AGT10275.1"/>
    <property type="molecule type" value="Genomic_DNA"/>
</dbReference>
<dbReference type="Gene3D" id="3.40.1570.10">
    <property type="entry name" value="HemS/ChuS/ChuX like domains"/>
    <property type="match status" value="2"/>
</dbReference>
<dbReference type="GO" id="GO:0006826">
    <property type="term" value="P:iron ion transport"/>
    <property type="evidence" value="ECO:0007669"/>
    <property type="project" value="InterPro"/>
</dbReference>
<name>S5Y3E9_PARAH</name>
<feature type="domain" description="Haemin-degrading HemS/ChuX" evidence="1">
    <location>
        <begin position="28"/>
        <end position="155"/>
    </location>
</feature>
<keyword evidence="3" id="KW-1185">Reference proteome</keyword>
<dbReference type="AlphaFoldDB" id="S5Y3E9"/>
<dbReference type="InterPro" id="IPR053733">
    <property type="entry name" value="Heme_Transport_Util_sf"/>
</dbReference>
<dbReference type="Pfam" id="PF05171">
    <property type="entry name" value="HemS"/>
    <property type="match status" value="2"/>
</dbReference>
<dbReference type="eggNOG" id="COG3720">
    <property type="taxonomic scope" value="Bacteria"/>
</dbReference>
<dbReference type="HOGENOM" id="CLU_034543_0_0_5"/>
<evidence type="ECO:0000313" key="2">
    <source>
        <dbReference type="EMBL" id="AGT10275.1"/>
    </source>
</evidence>
<protein>
    <submittedName>
        <fullName evidence="2">Hemin transport protein HmuS</fullName>
    </submittedName>
</protein>
<reference evidence="2 3" key="1">
    <citation type="journal article" date="2014" name="BMC Genomics">
        <title>Architecture and functions of a multipartite genome of the methylotrophic bacterium Paracoccus aminophilus JCM 7686, containing primary and secondary chromids.</title>
        <authorList>
            <person name="Dziewit L."/>
            <person name="Czarnecki J."/>
            <person name="Wibberg D."/>
            <person name="Radlinska M."/>
            <person name="Mrozek P."/>
            <person name="Szymczak M."/>
            <person name="Schluter A."/>
            <person name="Puhler A."/>
            <person name="Bartosik D."/>
        </authorList>
    </citation>
    <scope>NUCLEOTIDE SEQUENCE [LARGE SCALE GENOMIC DNA]</scope>
    <source>
        <strain evidence="2">JCM 7686</strain>
    </source>
</reference>
<dbReference type="OrthoDB" id="316630at2"/>
<feature type="domain" description="Haemin-degrading HemS/ChuX" evidence="1">
    <location>
        <begin position="206"/>
        <end position="338"/>
    </location>
</feature>